<sequence>MKRGGRSSASSHSSATASSSSSSGSGGGGGGGGGGIITQELLIQLLGKISLTLGEAVEVAAIRIPLLVPVLAVLLEYLGKEDPVASTDKDITDTGTGVKVSGSAKGQKGAFSSSSSSIDGDGKITYSVKSGKY</sequence>
<comment type="caution">
    <text evidence="2">The sequence shown here is derived from an EMBL/GenBank/DDBJ whole genome shotgun (WGS) entry which is preliminary data.</text>
</comment>
<reference evidence="2" key="2">
    <citation type="submission" date="2021-08" db="EMBL/GenBank/DDBJ databases">
        <authorList>
            <person name="Eriksson T."/>
        </authorList>
    </citation>
    <scope>NUCLEOTIDE SEQUENCE</scope>
    <source>
        <strain evidence="2">Stoneville</strain>
        <tissue evidence="2">Whole head</tissue>
    </source>
</reference>
<feature type="region of interest" description="Disordered" evidence="1">
    <location>
        <begin position="85"/>
        <end position="133"/>
    </location>
</feature>
<name>A0A8J6LBL7_TENMO</name>
<keyword evidence="3" id="KW-1185">Reference proteome</keyword>
<dbReference type="AlphaFoldDB" id="A0A8J6LBL7"/>
<proteinExistence type="predicted"/>
<dbReference type="Proteomes" id="UP000719412">
    <property type="component" value="Unassembled WGS sequence"/>
</dbReference>
<evidence type="ECO:0000256" key="1">
    <source>
        <dbReference type="SAM" id="MobiDB-lite"/>
    </source>
</evidence>
<reference evidence="2" key="1">
    <citation type="journal article" date="2020" name="J Insects Food Feed">
        <title>The yellow mealworm (Tenebrio molitor) genome: a resource for the emerging insects as food and feed industry.</title>
        <authorList>
            <person name="Eriksson T."/>
            <person name="Andere A."/>
            <person name="Kelstrup H."/>
            <person name="Emery V."/>
            <person name="Picard C."/>
        </authorList>
    </citation>
    <scope>NUCLEOTIDE SEQUENCE</scope>
    <source>
        <strain evidence="2">Stoneville</strain>
        <tissue evidence="2">Whole head</tissue>
    </source>
</reference>
<feature type="compositionally biased region" description="Low complexity" evidence="1">
    <location>
        <begin position="101"/>
        <end position="119"/>
    </location>
</feature>
<accession>A0A8J6LBL7</accession>
<organism evidence="2 3">
    <name type="scientific">Tenebrio molitor</name>
    <name type="common">Yellow mealworm beetle</name>
    <dbReference type="NCBI Taxonomy" id="7067"/>
    <lineage>
        <taxon>Eukaryota</taxon>
        <taxon>Metazoa</taxon>
        <taxon>Ecdysozoa</taxon>
        <taxon>Arthropoda</taxon>
        <taxon>Hexapoda</taxon>
        <taxon>Insecta</taxon>
        <taxon>Pterygota</taxon>
        <taxon>Neoptera</taxon>
        <taxon>Endopterygota</taxon>
        <taxon>Coleoptera</taxon>
        <taxon>Polyphaga</taxon>
        <taxon>Cucujiformia</taxon>
        <taxon>Tenebrionidae</taxon>
        <taxon>Tenebrio</taxon>
    </lineage>
</organism>
<protein>
    <submittedName>
        <fullName evidence="2">Uncharacterized protein</fullName>
    </submittedName>
</protein>
<feature type="compositionally biased region" description="Low complexity" evidence="1">
    <location>
        <begin position="1"/>
        <end position="23"/>
    </location>
</feature>
<feature type="region of interest" description="Disordered" evidence="1">
    <location>
        <begin position="1"/>
        <end position="32"/>
    </location>
</feature>
<evidence type="ECO:0000313" key="3">
    <source>
        <dbReference type="Proteomes" id="UP000719412"/>
    </source>
</evidence>
<dbReference type="EMBL" id="JABDTM020024279">
    <property type="protein sequence ID" value="KAH0814447.1"/>
    <property type="molecule type" value="Genomic_DNA"/>
</dbReference>
<gene>
    <name evidence="2" type="ORF">GEV33_008344</name>
</gene>
<evidence type="ECO:0000313" key="2">
    <source>
        <dbReference type="EMBL" id="KAH0814447.1"/>
    </source>
</evidence>